<proteinExistence type="predicted"/>
<feature type="transmembrane region" description="Helical" evidence="2">
    <location>
        <begin position="368"/>
        <end position="390"/>
    </location>
</feature>
<dbReference type="EMBL" id="AQGS01000267">
    <property type="protein sequence ID" value="EPS40967.1"/>
    <property type="molecule type" value="Genomic_DNA"/>
</dbReference>
<dbReference type="STRING" id="1284197.S8C063"/>
<keyword evidence="2" id="KW-0812">Transmembrane</keyword>
<keyword evidence="2" id="KW-1133">Transmembrane helix</keyword>
<organism evidence="3 4">
    <name type="scientific">Dactylellina haptotyla (strain CBS 200.50)</name>
    <name type="common">Nematode-trapping fungus</name>
    <name type="synonym">Monacrosporium haptotylum</name>
    <dbReference type="NCBI Taxonomy" id="1284197"/>
    <lineage>
        <taxon>Eukaryota</taxon>
        <taxon>Fungi</taxon>
        <taxon>Dikarya</taxon>
        <taxon>Ascomycota</taxon>
        <taxon>Pezizomycotina</taxon>
        <taxon>Orbiliomycetes</taxon>
        <taxon>Orbiliales</taxon>
        <taxon>Orbiliaceae</taxon>
        <taxon>Dactylellina</taxon>
    </lineage>
</organism>
<feature type="transmembrane region" description="Helical" evidence="2">
    <location>
        <begin position="402"/>
        <end position="423"/>
    </location>
</feature>
<feature type="region of interest" description="Disordered" evidence="1">
    <location>
        <begin position="38"/>
        <end position="59"/>
    </location>
</feature>
<comment type="caution">
    <text evidence="3">The sequence shown here is derived from an EMBL/GenBank/DDBJ whole genome shotgun (WGS) entry which is preliminary data.</text>
</comment>
<name>S8C063_DACHA</name>
<accession>S8C063</accession>
<dbReference type="AlphaFoldDB" id="S8C063"/>
<dbReference type="HOGENOM" id="CLU_602721_0_0_1"/>
<evidence type="ECO:0000256" key="2">
    <source>
        <dbReference type="SAM" id="Phobius"/>
    </source>
</evidence>
<evidence type="ECO:0000256" key="1">
    <source>
        <dbReference type="SAM" id="MobiDB-lite"/>
    </source>
</evidence>
<evidence type="ECO:0000313" key="4">
    <source>
        <dbReference type="Proteomes" id="UP000015100"/>
    </source>
</evidence>
<protein>
    <submittedName>
        <fullName evidence="3">Uncharacterized protein</fullName>
    </submittedName>
</protein>
<dbReference type="OrthoDB" id="3639052at2759"/>
<feature type="compositionally biased region" description="Basic residues" evidence="1">
    <location>
        <begin position="47"/>
        <end position="59"/>
    </location>
</feature>
<keyword evidence="4" id="KW-1185">Reference proteome</keyword>
<gene>
    <name evidence="3" type="ORF">H072_5144</name>
</gene>
<reference evidence="3 4" key="1">
    <citation type="journal article" date="2013" name="PLoS Genet.">
        <title>Genomic mechanisms accounting for the adaptation to parasitism in nematode-trapping fungi.</title>
        <authorList>
            <person name="Meerupati T."/>
            <person name="Andersson K.M."/>
            <person name="Friman E."/>
            <person name="Kumar D."/>
            <person name="Tunlid A."/>
            <person name="Ahren D."/>
        </authorList>
    </citation>
    <scope>NUCLEOTIDE SEQUENCE [LARGE SCALE GENOMIC DNA]</scope>
    <source>
        <strain evidence="3 4">CBS 200.50</strain>
    </source>
</reference>
<dbReference type="Proteomes" id="UP000015100">
    <property type="component" value="Unassembled WGS sequence"/>
</dbReference>
<sequence length="454" mass="53201">MSHHSRHNNVNEIYVDHSGPSIANQERGDIIAVDAGENRDHSVQSRPHSRPHHAPQLHGDHIKHRSRFQRHIHLTLHRWLQNQSALSPITPPEKPNTEVEDVISSYHQNRVRKCRHPPSYVLVEEPIGVNPYETERHHTEQIYKHHGKSATGIYQRNSDDVEGVNIVDRYPELPRGERRHLKVRLVEAHGGRTWWESEDPPSRTRVHEHLSQGDANENTHQAIIPTFRRADHHHPIKLSLFFYLMRYGKPVTTKIPRYMPENFTADPRWTDRKFGRMLLEEYRKIRTFWSLKKIRFVVFLLLKKHDQNWVAEKRVDIIENADESAMSHFQYQLRYLPRGNATKWVTELNKIAISRGYRMVEIIEGFDIWRIVSALGLCVLLSTVIAVVYGSLRGDWSTGFTIASYILVCLGLFLAVFTVYEYLNLDKVDPVQDFDLERNVIYSIRDVREFLPVS</sequence>
<reference evidence="4" key="2">
    <citation type="submission" date="2013-04" db="EMBL/GenBank/DDBJ databases">
        <title>Genomic mechanisms accounting for the adaptation to parasitism in nematode-trapping fungi.</title>
        <authorList>
            <person name="Ahren D.G."/>
        </authorList>
    </citation>
    <scope>NUCLEOTIDE SEQUENCE [LARGE SCALE GENOMIC DNA]</scope>
    <source>
        <strain evidence="4">CBS 200.50</strain>
    </source>
</reference>
<evidence type="ECO:0000313" key="3">
    <source>
        <dbReference type="EMBL" id="EPS40967.1"/>
    </source>
</evidence>
<keyword evidence="2" id="KW-0472">Membrane</keyword>
<dbReference type="eggNOG" id="ENOG502T1WN">
    <property type="taxonomic scope" value="Eukaryota"/>
</dbReference>